<comment type="caution">
    <text evidence="7">The sequence shown here is derived from an EMBL/GenBank/DDBJ whole genome shotgun (WGS) entry which is preliminary data.</text>
</comment>
<evidence type="ECO:0000313" key="8">
    <source>
        <dbReference type="Proteomes" id="UP000660680"/>
    </source>
</evidence>
<accession>A0A918GSA1</accession>
<feature type="domain" description="OmpR/PhoB-type" evidence="5">
    <location>
        <begin position="15"/>
        <end position="87"/>
    </location>
</feature>
<keyword evidence="8" id="KW-1185">Reference proteome</keyword>
<evidence type="ECO:0000256" key="4">
    <source>
        <dbReference type="ARBA" id="ARBA00023163"/>
    </source>
</evidence>
<dbReference type="PANTHER" id="PTHR35807:SF1">
    <property type="entry name" value="TRANSCRIPTIONAL REGULATOR REDD"/>
    <property type="match status" value="1"/>
</dbReference>
<keyword evidence="3" id="KW-0238">DNA-binding</keyword>
<dbReference type="InterPro" id="IPR005158">
    <property type="entry name" value="BTAD"/>
</dbReference>
<dbReference type="SUPFAM" id="SSF48452">
    <property type="entry name" value="TPR-like"/>
    <property type="match status" value="2"/>
</dbReference>
<dbReference type="AlphaFoldDB" id="A0A918GSA1"/>
<dbReference type="PANTHER" id="PTHR35807">
    <property type="entry name" value="TRANSCRIPTIONAL REGULATOR REDD-RELATED"/>
    <property type="match status" value="1"/>
</dbReference>
<evidence type="ECO:0000256" key="1">
    <source>
        <dbReference type="ARBA" id="ARBA00005820"/>
    </source>
</evidence>
<keyword evidence="2" id="KW-0805">Transcription regulation</keyword>
<name>A0A918GSA1_9PSEU</name>
<dbReference type="GO" id="GO:0006355">
    <property type="term" value="P:regulation of DNA-templated transcription"/>
    <property type="evidence" value="ECO:0007669"/>
    <property type="project" value="InterPro"/>
</dbReference>
<feature type="domain" description="Bacterial transcriptional activator" evidence="6">
    <location>
        <begin position="94"/>
        <end position="239"/>
    </location>
</feature>
<comment type="similarity">
    <text evidence="1">Belongs to the AfsR/DnrI/RedD regulatory family.</text>
</comment>
<proteinExistence type="inferred from homology"/>
<dbReference type="SMART" id="SM01043">
    <property type="entry name" value="BTAD"/>
    <property type="match status" value="1"/>
</dbReference>
<evidence type="ECO:0000313" key="7">
    <source>
        <dbReference type="EMBL" id="GGS54500.1"/>
    </source>
</evidence>
<dbReference type="GO" id="GO:0003677">
    <property type="term" value="F:DNA binding"/>
    <property type="evidence" value="ECO:0007669"/>
    <property type="project" value="UniProtKB-KW"/>
</dbReference>
<dbReference type="Pfam" id="PF03704">
    <property type="entry name" value="BTAD"/>
    <property type="match status" value="1"/>
</dbReference>
<dbReference type="SMART" id="SM00862">
    <property type="entry name" value="Trans_reg_C"/>
    <property type="match status" value="1"/>
</dbReference>
<reference evidence="7" key="2">
    <citation type="submission" date="2020-09" db="EMBL/GenBank/DDBJ databases">
        <authorList>
            <person name="Sun Q."/>
            <person name="Ohkuma M."/>
        </authorList>
    </citation>
    <scope>NUCLEOTIDE SEQUENCE</scope>
    <source>
        <strain evidence="7">JCM 3276</strain>
    </source>
</reference>
<dbReference type="Gene3D" id="1.10.10.10">
    <property type="entry name" value="Winged helix-like DNA-binding domain superfamily/Winged helix DNA-binding domain"/>
    <property type="match status" value="1"/>
</dbReference>
<dbReference type="Pfam" id="PF00486">
    <property type="entry name" value="Trans_reg_C"/>
    <property type="match status" value="1"/>
</dbReference>
<organism evidence="7 8">
    <name type="scientific">Actinokineospora fastidiosa</name>
    <dbReference type="NCBI Taxonomy" id="1816"/>
    <lineage>
        <taxon>Bacteria</taxon>
        <taxon>Bacillati</taxon>
        <taxon>Actinomycetota</taxon>
        <taxon>Actinomycetes</taxon>
        <taxon>Pseudonocardiales</taxon>
        <taxon>Pseudonocardiaceae</taxon>
        <taxon>Actinokineospora</taxon>
    </lineage>
</organism>
<dbReference type="Gene3D" id="1.25.40.10">
    <property type="entry name" value="Tetratricopeptide repeat domain"/>
    <property type="match status" value="2"/>
</dbReference>
<sequence>MRFAVLGPVEVETDGGPVALRPGRQRALLCALLCGPGVVSDGELLAAVWHVEPTADAVRTLQVCVHRLRHALGEPDRIVRRGGGYALVVEPGELDAARFEQFARTGRALLAAGDPAAAARAFADALALWRGDPFAGEADCDLVRDEASRLAERRLAVVEWRIDADLALGRATDVVPELAELTRQHPLRERFHAQYMSALRSAGRRADALTAFRRARAVTVTELGLEPAAELRALHDSILSEAGSAPDIAEIRLLAAQGDHARAIPAARSALGADAPERGELHELAGVCLREQGDLTAAADHIGAALALAVSSADAAAEARAVQFLSIIERERGDYAAADRLLARASGLQRETGDDERLACLLLSGGDLYLHTRDRRARDAIGDGMALCADLHIPFGTAYATRLAGEAELAAGRARRALPLLRRAVALTESAGSPFSLAITLRSMGIAHASLGHAQDARTAWQRAEGLYGRIGNPRARRKLRALRTD</sequence>
<dbReference type="CDD" id="cd15831">
    <property type="entry name" value="BTAD"/>
    <property type="match status" value="1"/>
</dbReference>
<keyword evidence="4" id="KW-0804">Transcription</keyword>
<dbReference type="InterPro" id="IPR011990">
    <property type="entry name" value="TPR-like_helical_dom_sf"/>
</dbReference>
<dbReference type="InterPro" id="IPR036388">
    <property type="entry name" value="WH-like_DNA-bd_sf"/>
</dbReference>
<dbReference type="SUPFAM" id="SSF46894">
    <property type="entry name" value="C-terminal effector domain of the bipartite response regulators"/>
    <property type="match status" value="1"/>
</dbReference>
<evidence type="ECO:0000259" key="6">
    <source>
        <dbReference type="SMART" id="SM01043"/>
    </source>
</evidence>
<dbReference type="CDD" id="cd00383">
    <property type="entry name" value="trans_reg_C"/>
    <property type="match status" value="1"/>
</dbReference>
<evidence type="ECO:0000259" key="5">
    <source>
        <dbReference type="SMART" id="SM00862"/>
    </source>
</evidence>
<reference evidence="7" key="1">
    <citation type="journal article" date="2014" name="Int. J. Syst. Evol. Microbiol.">
        <title>Complete genome sequence of Corynebacterium casei LMG S-19264T (=DSM 44701T), isolated from a smear-ripened cheese.</title>
        <authorList>
            <consortium name="US DOE Joint Genome Institute (JGI-PGF)"/>
            <person name="Walter F."/>
            <person name="Albersmeier A."/>
            <person name="Kalinowski J."/>
            <person name="Ruckert C."/>
        </authorList>
    </citation>
    <scope>NUCLEOTIDE SEQUENCE</scope>
    <source>
        <strain evidence="7">JCM 3276</strain>
    </source>
</reference>
<dbReference type="InterPro" id="IPR001867">
    <property type="entry name" value="OmpR/PhoB-type_DNA-bd"/>
</dbReference>
<evidence type="ECO:0000256" key="2">
    <source>
        <dbReference type="ARBA" id="ARBA00023015"/>
    </source>
</evidence>
<gene>
    <name evidence="7" type="ORF">GCM10010171_57060</name>
</gene>
<dbReference type="EMBL" id="BMRB01000007">
    <property type="protein sequence ID" value="GGS54500.1"/>
    <property type="molecule type" value="Genomic_DNA"/>
</dbReference>
<evidence type="ECO:0000256" key="3">
    <source>
        <dbReference type="ARBA" id="ARBA00023125"/>
    </source>
</evidence>
<dbReference type="GO" id="GO:0000160">
    <property type="term" value="P:phosphorelay signal transduction system"/>
    <property type="evidence" value="ECO:0007669"/>
    <property type="project" value="InterPro"/>
</dbReference>
<dbReference type="InterPro" id="IPR051677">
    <property type="entry name" value="AfsR-DnrI-RedD_regulator"/>
</dbReference>
<protein>
    <submittedName>
        <fullName evidence="7">Uncharacterized protein</fullName>
    </submittedName>
</protein>
<dbReference type="RefSeq" id="WP_189213702.1">
    <property type="nucleotide sequence ID" value="NZ_BMRB01000007.1"/>
</dbReference>
<dbReference type="Proteomes" id="UP000660680">
    <property type="component" value="Unassembled WGS sequence"/>
</dbReference>
<dbReference type="InterPro" id="IPR016032">
    <property type="entry name" value="Sig_transdc_resp-reg_C-effctor"/>
</dbReference>